<feature type="domain" description="DUF3322" evidence="2">
    <location>
        <begin position="5"/>
        <end position="184"/>
    </location>
</feature>
<reference evidence="4" key="1">
    <citation type="submission" date="2019-11" db="EMBL/GenBank/DDBJ databases">
        <title>Isolation and characterization of two novel species in the genus Thiomicrorhabdus.</title>
        <authorList>
            <person name="Mochizuki J."/>
            <person name="Kojima H."/>
            <person name="Fukui M."/>
        </authorList>
    </citation>
    <scope>NUCLEOTIDE SEQUENCE [LARGE SCALE GENOMIC DNA]</scope>
    <source>
        <strain evidence="4">aks77</strain>
    </source>
</reference>
<dbReference type="EMBL" id="AP021889">
    <property type="protein sequence ID" value="BBP45433.1"/>
    <property type="molecule type" value="Genomic_DNA"/>
</dbReference>
<dbReference type="AlphaFoldDB" id="A0A6F8PTH0"/>
<feature type="domain" description="Wadjet protein JetD C-terminal" evidence="1">
    <location>
        <begin position="203"/>
        <end position="312"/>
    </location>
</feature>
<dbReference type="Proteomes" id="UP000501726">
    <property type="component" value="Chromosome"/>
</dbReference>
<evidence type="ECO:0000313" key="3">
    <source>
        <dbReference type="EMBL" id="BBP45433.1"/>
    </source>
</evidence>
<keyword evidence="4" id="KW-1185">Reference proteome</keyword>
<dbReference type="InterPro" id="IPR024537">
    <property type="entry name" value="DUF3322"/>
</dbReference>
<accession>A0A6F8PTH0</accession>
<evidence type="ECO:0000259" key="2">
    <source>
        <dbReference type="Pfam" id="PF11795"/>
    </source>
</evidence>
<gene>
    <name evidence="3" type="ORF">THMIRHAS_08060</name>
</gene>
<dbReference type="RefSeq" id="WP_173271150.1">
    <property type="nucleotide sequence ID" value="NZ_AP021889.1"/>
</dbReference>
<dbReference type="KEGG" id="tse:THMIRHAS_08060"/>
<proteinExistence type="predicted"/>
<sequence length="322" mass="37532">MISVAQLKADLLQKWPRLYLSCGLVDEAQRFPLRVTLKSPNNQTILDDWQSVKSWAASYAVLNPTDFKLEWQTRKTPLGKQELPVAAVFSTVIDLARFLKKHQELTTYCNACQALIQRFPALLSWCLKSTAKVLQEHAHWHKLIQVLQWLVEHPAPNCFVREIALSDIDSKFIEAHYTLLNEWLLLLRPPLDAQAKGFERRWGLKSKPERLRLRFLGMQSICGLKDLQVPFIELNRINWSALGVDRVFITENEINFLSFPSQENSVILFGQGYGFDAWRDQNWLKNLPIFYWGDIDTHGFAILNQLRVLFPRKRQFTHTLVF</sequence>
<dbReference type="InterPro" id="IPR024534">
    <property type="entry name" value="JetD_C"/>
</dbReference>
<evidence type="ECO:0008006" key="5">
    <source>
        <dbReference type="Google" id="ProtNLM"/>
    </source>
</evidence>
<organism evidence="3 4">
    <name type="scientific">Thiosulfatimonas sediminis</name>
    <dbReference type="NCBI Taxonomy" id="2675054"/>
    <lineage>
        <taxon>Bacteria</taxon>
        <taxon>Pseudomonadati</taxon>
        <taxon>Pseudomonadota</taxon>
        <taxon>Gammaproteobacteria</taxon>
        <taxon>Thiotrichales</taxon>
        <taxon>Piscirickettsiaceae</taxon>
        <taxon>Thiosulfatimonas</taxon>
    </lineage>
</organism>
<protein>
    <recommendedName>
        <fullName evidence="5">DUF3322 and DUF2220 domain-containing protein</fullName>
    </recommendedName>
</protein>
<name>A0A6F8PTH0_9GAMM</name>
<dbReference type="Pfam" id="PF11795">
    <property type="entry name" value="DUF3322"/>
    <property type="match status" value="1"/>
</dbReference>
<dbReference type="Pfam" id="PF09983">
    <property type="entry name" value="JetD_C"/>
    <property type="match status" value="1"/>
</dbReference>
<evidence type="ECO:0000259" key="1">
    <source>
        <dbReference type="Pfam" id="PF09983"/>
    </source>
</evidence>
<evidence type="ECO:0000313" key="4">
    <source>
        <dbReference type="Proteomes" id="UP000501726"/>
    </source>
</evidence>